<accession>A0ABQ5VQK8</accession>
<keyword evidence="2" id="KW-1185">Reference proteome</keyword>
<protein>
    <submittedName>
        <fullName evidence="1">Uncharacterized protein</fullName>
    </submittedName>
</protein>
<evidence type="ECO:0000313" key="1">
    <source>
        <dbReference type="EMBL" id="GLQ29485.1"/>
    </source>
</evidence>
<sequence length="71" mass="8205">MPNGPNGEDNRPRHLGHETGFHWDWLCLRRKSNKTKRCLLYQTDKLPDHVQGARRTYAAMVMPAFCIAALI</sequence>
<reference evidence="1" key="2">
    <citation type="submission" date="2023-01" db="EMBL/GenBank/DDBJ databases">
        <title>Draft genome sequence of Sulfitobacter pacificus strain NBRC 109915.</title>
        <authorList>
            <person name="Sun Q."/>
            <person name="Mori K."/>
        </authorList>
    </citation>
    <scope>NUCLEOTIDE SEQUENCE</scope>
    <source>
        <strain evidence="1">NBRC 109915</strain>
    </source>
</reference>
<proteinExistence type="predicted"/>
<comment type="caution">
    <text evidence="1">The sequence shown here is derived from an EMBL/GenBank/DDBJ whole genome shotgun (WGS) entry which is preliminary data.</text>
</comment>
<organism evidence="1 2">
    <name type="scientific">Sulfitobacter pacificus</name>
    <dbReference type="NCBI Taxonomy" id="1499314"/>
    <lineage>
        <taxon>Bacteria</taxon>
        <taxon>Pseudomonadati</taxon>
        <taxon>Pseudomonadota</taxon>
        <taxon>Alphaproteobacteria</taxon>
        <taxon>Rhodobacterales</taxon>
        <taxon>Roseobacteraceae</taxon>
        <taxon>Sulfitobacter</taxon>
    </lineage>
</organism>
<gene>
    <name evidence="1" type="ORF">GCM10007927_42890</name>
</gene>
<reference evidence="1" key="1">
    <citation type="journal article" date="2014" name="Int. J. Syst. Evol. Microbiol.">
        <title>Complete genome of a new Firmicutes species belonging to the dominant human colonic microbiota ('Ruminococcus bicirculans') reveals two chromosomes and a selective capacity to utilize plant glucans.</title>
        <authorList>
            <consortium name="NISC Comparative Sequencing Program"/>
            <person name="Wegmann U."/>
            <person name="Louis P."/>
            <person name="Goesmann A."/>
            <person name="Henrissat B."/>
            <person name="Duncan S.H."/>
            <person name="Flint H.J."/>
        </authorList>
    </citation>
    <scope>NUCLEOTIDE SEQUENCE</scope>
    <source>
        <strain evidence="1">NBRC 109915</strain>
    </source>
</reference>
<name>A0ABQ5VQK8_9RHOB</name>
<evidence type="ECO:0000313" key="2">
    <source>
        <dbReference type="Proteomes" id="UP001161388"/>
    </source>
</evidence>
<dbReference type="Proteomes" id="UP001161388">
    <property type="component" value="Unassembled WGS sequence"/>
</dbReference>
<dbReference type="EMBL" id="BSNL01000025">
    <property type="protein sequence ID" value="GLQ29485.1"/>
    <property type="molecule type" value="Genomic_DNA"/>
</dbReference>